<name>A0A0G1BAM7_9BACT</name>
<dbReference type="PANTHER" id="PTHR34475">
    <property type="match status" value="1"/>
</dbReference>
<dbReference type="EMBL" id="LCEJ01000023">
    <property type="protein sequence ID" value="KKS70425.1"/>
    <property type="molecule type" value="Genomic_DNA"/>
</dbReference>
<evidence type="ECO:0000313" key="3">
    <source>
        <dbReference type="Proteomes" id="UP000034785"/>
    </source>
</evidence>
<organism evidence="2 3">
    <name type="scientific">Candidatus Daviesbacteria bacterium GW2011_GWA2_42_7</name>
    <dbReference type="NCBI Taxonomy" id="1618425"/>
    <lineage>
        <taxon>Bacteria</taxon>
        <taxon>Candidatus Daviesiibacteriota</taxon>
    </lineage>
</organism>
<keyword evidence="1" id="KW-1133">Transmembrane helix</keyword>
<dbReference type="GO" id="GO:0003677">
    <property type="term" value="F:DNA binding"/>
    <property type="evidence" value="ECO:0007669"/>
    <property type="project" value="UniProtKB-KW"/>
</dbReference>
<evidence type="ECO:0000313" key="2">
    <source>
        <dbReference type="EMBL" id="KKS70425.1"/>
    </source>
</evidence>
<dbReference type="Proteomes" id="UP000034785">
    <property type="component" value="Unassembled WGS sequence"/>
</dbReference>
<dbReference type="Gene3D" id="1.10.260.40">
    <property type="entry name" value="lambda repressor-like DNA-binding domains"/>
    <property type="match status" value="1"/>
</dbReference>
<keyword evidence="2" id="KW-0238">DNA-binding</keyword>
<accession>A0A0G1BAM7</accession>
<dbReference type="InterPro" id="IPR050400">
    <property type="entry name" value="Bact_Cytoskel_RodZ"/>
</dbReference>
<protein>
    <submittedName>
        <fullName evidence="2">DNA-binding helix-turn-helix protein</fullName>
    </submittedName>
</protein>
<keyword evidence="1" id="KW-0812">Transmembrane</keyword>
<evidence type="ECO:0000256" key="1">
    <source>
        <dbReference type="SAM" id="Phobius"/>
    </source>
</evidence>
<dbReference type="PANTHER" id="PTHR34475:SF1">
    <property type="entry name" value="CYTOSKELETON PROTEIN RODZ"/>
    <property type="match status" value="1"/>
</dbReference>
<proteinExistence type="predicted"/>
<dbReference type="InterPro" id="IPR010982">
    <property type="entry name" value="Lambda_DNA-bd_dom_sf"/>
</dbReference>
<dbReference type="InterPro" id="IPR013783">
    <property type="entry name" value="Ig-like_fold"/>
</dbReference>
<gene>
    <name evidence="2" type="ORF">UV41_C0023G0004</name>
</gene>
<reference evidence="2 3" key="1">
    <citation type="journal article" date="2015" name="Nature">
        <title>rRNA introns, odd ribosomes, and small enigmatic genomes across a large radiation of phyla.</title>
        <authorList>
            <person name="Brown C.T."/>
            <person name="Hug L.A."/>
            <person name="Thomas B.C."/>
            <person name="Sharon I."/>
            <person name="Castelle C.J."/>
            <person name="Singh A."/>
            <person name="Wilkins M.J."/>
            <person name="Williams K.H."/>
            <person name="Banfield J.F."/>
        </authorList>
    </citation>
    <scope>NUCLEOTIDE SEQUENCE [LARGE SCALE GENOMIC DNA]</scope>
</reference>
<sequence>MRTVGSILKDTREANFYTLEEIEKATKIRYELLVALEADDYSKLPPSTFVQGFIKNYAKFLKLDSEKVLAVFRREFSDKKHKPYIMDTFAHPLTKTKLKITPGRVLGLVVTMVVLSFFVYLWLQYRLFVGAPALSLISPQDQLTTDTSVVTVEGKTDPEVKVAVNSQEIPVAVSGEFKTEITLSAPINKINITASSKFGQKTELERTVYLKR</sequence>
<keyword evidence="1" id="KW-0472">Membrane</keyword>
<comment type="caution">
    <text evidence="2">The sequence shown here is derived from an EMBL/GenBank/DDBJ whole genome shotgun (WGS) entry which is preliminary data.</text>
</comment>
<dbReference type="Pfam" id="PF13413">
    <property type="entry name" value="HTH_25"/>
    <property type="match status" value="1"/>
</dbReference>
<dbReference type="Pfam" id="PF09136">
    <property type="entry name" value="Glucodextran_B"/>
    <property type="match status" value="1"/>
</dbReference>
<dbReference type="Gene3D" id="2.60.40.10">
    <property type="entry name" value="Immunoglobulins"/>
    <property type="match status" value="1"/>
</dbReference>
<dbReference type="AlphaFoldDB" id="A0A0G1BAM7"/>
<feature type="transmembrane region" description="Helical" evidence="1">
    <location>
        <begin position="105"/>
        <end position="123"/>
    </location>
</feature>